<dbReference type="Proteomes" id="UP000298061">
    <property type="component" value="Unassembled WGS sequence"/>
</dbReference>
<organism evidence="2 3">
    <name type="scientific">Hericium alpestre</name>
    <dbReference type="NCBI Taxonomy" id="135208"/>
    <lineage>
        <taxon>Eukaryota</taxon>
        <taxon>Fungi</taxon>
        <taxon>Dikarya</taxon>
        <taxon>Basidiomycota</taxon>
        <taxon>Agaricomycotina</taxon>
        <taxon>Agaricomycetes</taxon>
        <taxon>Russulales</taxon>
        <taxon>Hericiaceae</taxon>
        <taxon>Hericium</taxon>
    </lineage>
</organism>
<feature type="compositionally biased region" description="Low complexity" evidence="1">
    <location>
        <begin position="1"/>
        <end position="17"/>
    </location>
</feature>
<sequence length="107" mass="11685">MSSLPSSTRPQPRSSTTAPEEPKPRGANRSTKVAGKLKVLPEQPEPEPVPTRKVLLAPRGKAADKGEGAAETGESEEEEGEEEEEETTEDVEQVYDQIARMPAWDRS</sequence>
<evidence type="ECO:0000313" key="2">
    <source>
        <dbReference type="EMBL" id="TFY74713.1"/>
    </source>
</evidence>
<reference evidence="2 3" key="1">
    <citation type="submission" date="2019-02" db="EMBL/GenBank/DDBJ databases">
        <title>Genome sequencing of the rare red list fungi Hericium alpestre (H. flagellum).</title>
        <authorList>
            <person name="Buettner E."/>
            <person name="Kellner H."/>
        </authorList>
    </citation>
    <scope>NUCLEOTIDE SEQUENCE [LARGE SCALE GENOMIC DNA]</scope>
    <source>
        <strain evidence="2 3">DSM 108284</strain>
    </source>
</reference>
<feature type="region of interest" description="Disordered" evidence="1">
    <location>
        <begin position="1"/>
        <end position="107"/>
    </location>
</feature>
<dbReference type="EMBL" id="SFCI01001921">
    <property type="protein sequence ID" value="TFY74713.1"/>
    <property type="molecule type" value="Genomic_DNA"/>
</dbReference>
<name>A0A4Y9ZL81_9AGAM</name>
<feature type="compositionally biased region" description="Acidic residues" evidence="1">
    <location>
        <begin position="73"/>
        <end position="93"/>
    </location>
</feature>
<proteinExistence type="predicted"/>
<evidence type="ECO:0000256" key="1">
    <source>
        <dbReference type="SAM" id="MobiDB-lite"/>
    </source>
</evidence>
<dbReference type="AlphaFoldDB" id="A0A4Y9ZL81"/>
<gene>
    <name evidence="2" type="ORF">EWM64_g9298</name>
</gene>
<accession>A0A4Y9ZL81</accession>
<keyword evidence="3" id="KW-1185">Reference proteome</keyword>
<evidence type="ECO:0000313" key="3">
    <source>
        <dbReference type="Proteomes" id="UP000298061"/>
    </source>
</evidence>
<protein>
    <submittedName>
        <fullName evidence="2">Uncharacterized protein</fullName>
    </submittedName>
</protein>
<comment type="caution">
    <text evidence="2">The sequence shown here is derived from an EMBL/GenBank/DDBJ whole genome shotgun (WGS) entry which is preliminary data.</text>
</comment>